<dbReference type="Proteomes" id="UP000031552">
    <property type="component" value="Unassembled WGS sequence"/>
</dbReference>
<sequence>MFACDFIPFSEAPYGTRVQFGVQLISEVPERLIMTIVNFVKTIFYALLTAFTSRQALGFRYQLDGCWTRTINAGGSFCFGLLAFFAPYHSYKWCTDLHYWTAEKLAERILPYSTGNKSNFDQIYTMATREVIN</sequence>
<reference evidence="1" key="1">
    <citation type="submission" date="2013-12" db="EMBL/GenBank/DDBJ databases">
        <authorList>
            <person name="Linke B."/>
        </authorList>
    </citation>
    <scope>NUCLEOTIDE SEQUENCE [LARGE SCALE GENOMIC DNA]</scope>
    <source>
        <strain evidence="1">CRIB-18</strain>
    </source>
</reference>
<dbReference type="RefSeq" id="WP_041016781.1">
    <property type="nucleotide sequence ID" value="NZ_CCEJ010000003.1"/>
</dbReference>
<organism evidence="1 2">
    <name type="scientific">Candidatus Criblamydia sequanensis CRIB-18</name>
    <dbReference type="NCBI Taxonomy" id="1437425"/>
    <lineage>
        <taxon>Bacteria</taxon>
        <taxon>Pseudomonadati</taxon>
        <taxon>Chlamydiota</taxon>
        <taxon>Chlamydiia</taxon>
        <taxon>Parachlamydiales</taxon>
        <taxon>Candidatus Criblamydiaceae</taxon>
        <taxon>Candidatus Criblamydia</taxon>
    </lineage>
</organism>
<name>A0A090DWN3_9BACT</name>
<accession>A0A090DWN3</accession>
<evidence type="ECO:0000313" key="2">
    <source>
        <dbReference type="Proteomes" id="UP000031552"/>
    </source>
</evidence>
<reference evidence="1" key="2">
    <citation type="submission" date="2014-09" db="EMBL/GenBank/DDBJ databases">
        <title>Criblamydia sequanensis harbors a mega-plasmid encoding arsenite resistance.</title>
        <authorList>
            <person name="Bertelli C."/>
            <person name="Goesmann A."/>
            <person name="Greub G."/>
        </authorList>
    </citation>
    <scope>NUCLEOTIDE SEQUENCE [LARGE SCALE GENOMIC DNA]</scope>
    <source>
        <strain evidence="1">CRIB-18</strain>
    </source>
</reference>
<keyword evidence="2" id="KW-1185">Reference proteome</keyword>
<gene>
    <name evidence="1" type="ORF">CSEC_0422</name>
</gene>
<dbReference type="AlphaFoldDB" id="A0A090DWN3"/>
<evidence type="ECO:0000313" key="1">
    <source>
        <dbReference type="EMBL" id="CDR33259.1"/>
    </source>
</evidence>
<protein>
    <submittedName>
        <fullName evidence="1">Uncharacterized protein</fullName>
    </submittedName>
</protein>
<dbReference type="EMBL" id="CCEJ010000003">
    <property type="protein sequence ID" value="CDR33259.1"/>
    <property type="molecule type" value="Genomic_DNA"/>
</dbReference>
<proteinExistence type="predicted"/>
<comment type="caution">
    <text evidence="1">The sequence shown here is derived from an EMBL/GenBank/DDBJ whole genome shotgun (WGS) entry which is preliminary data.</text>
</comment>